<evidence type="ECO:0000256" key="4">
    <source>
        <dbReference type="SAM" id="MobiDB-lite"/>
    </source>
</evidence>
<dbReference type="PROSITE" id="PS50088">
    <property type="entry name" value="ANK_REPEAT"/>
    <property type="match status" value="2"/>
</dbReference>
<name>A0A409YW47_9AGAR</name>
<evidence type="ECO:0000313" key="5">
    <source>
        <dbReference type="EMBL" id="PPR07198.1"/>
    </source>
</evidence>
<dbReference type="SMART" id="SM00248">
    <property type="entry name" value="ANK"/>
    <property type="match status" value="3"/>
</dbReference>
<dbReference type="STRING" id="231916.A0A409YW47"/>
<proteinExistence type="predicted"/>
<keyword evidence="6" id="KW-1185">Reference proteome</keyword>
<dbReference type="AlphaFoldDB" id="A0A409YW47"/>
<sequence>MAEKDATARLRRAVKENNLFLVKRLIQRTDMRNPDPSPRRYTSLAWAAVLGHEETFEFLLTAGHDDEELSRDSENNTILMLLADQKPSSSTPYVSNQENNGAHLRMARLYYERYSWILDWSNMHGKTALHIAALKGDEELVRMLCDLGADYDLSDNKGNTPLHYASSWGHIPTVQLLIERGCQYSARNNQGFTASDYAYSFSTRDTLQDTARAQFELNKKQRRNIFAQAAQAAARGNDLSLPPPVPSKDGVLSARMRSGSGTSRTTSTSESGDAEATYNGQLSSSPSQPSTGSNSAFALQPTLPQHTSQMPSSNNLSSSKGSSLTSPSNPASALSPIANRMRERDADAMEKYLNRNRSGSQGTASTDNKSQNGTTFASAGPSHGDDISALTSGSVTPRKLRPSASAAQLRTGLGSSSSAQITQSDGRNRSGTNSSTTRVPISTLPSLTRSSSVSKSLRSKASVDRLASDGTESYTGPPSQYAQFPEPPMPADQPTPTNGRRKAFHLLGKPLQTFDSSSNSSHRRGMSSASLRGS</sequence>
<feature type="compositionally biased region" description="Polar residues" evidence="4">
    <location>
        <begin position="355"/>
        <end position="377"/>
    </location>
</feature>
<evidence type="ECO:0000256" key="3">
    <source>
        <dbReference type="PROSITE-ProRule" id="PRU00023"/>
    </source>
</evidence>
<feature type="compositionally biased region" description="Low complexity" evidence="4">
    <location>
        <begin position="516"/>
        <end position="534"/>
    </location>
</feature>
<dbReference type="InParanoid" id="A0A409YW47"/>
<dbReference type="Gene3D" id="1.25.40.20">
    <property type="entry name" value="Ankyrin repeat-containing domain"/>
    <property type="match status" value="1"/>
</dbReference>
<dbReference type="Pfam" id="PF12796">
    <property type="entry name" value="Ank_2"/>
    <property type="match status" value="1"/>
</dbReference>
<dbReference type="InterPro" id="IPR036770">
    <property type="entry name" value="Ankyrin_rpt-contain_sf"/>
</dbReference>
<dbReference type="PRINTS" id="PR01415">
    <property type="entry name" value="ANKYRIN"/>
</dbReference>
<keyword evidence="2 3" id="KW-0040">ANK repeat</keyword>
<feature type="repeat" description="ANK" evidence="3">
    <location>
        <begin position="157"/>
        <end position="189"/>
    </location>
</feature>
<organism evidence="5 6">
    <name type="scientific">Gymnopilus dilepis</name>
    <dbReference type="NCBI Taxonomy" id="231916"/>
    <lineage>
        <taxon>Eukaryota</taxon>
        <taxon>Fungi</taxon>
        <taxon>Dikarya</taxon>
        <taxon>Basidiomycota</taxon>
        <taxon>Agaricomycotina</taxon>
        <taxon>Agaricomycetes</taxon>
        <taxon>Agaricomycetidae</taxon>
        <taxon>Agaricales</taxon>
        <taxon>Agaricineae</taxon>
        <taxon>Hymenogastraceae</taxon>
        <taxon>Gymnopilus</taxon>
    </lineage>
</organism>
<dbReference type="Proteomes" id="UP000284706">
    <property type="component" value="Unassembled WGS sequence"/>
</dbReference>
<feature type="repeat" description="ANK" evidence="3">
    <location>
        <begin position="124"/>
        <end position="156"/>
    </location>
</feature>
<feature type="compositionally biased region" description="Low complexity" evidence="4">
    <location>
        <begin position="442"/>
        <end position="460"/>
    </location>
</feature>
<dbReference type="PROSITE" id="PS50297">
    <property type="entry name" value="ANK_REP_REGION"/>
    <property type="match status" value="2"/>
</dbReference>
<evidence type="ECO:0000313" key="6">
    <source>
        <dbReference type="Proteomes" id="UP000284706"/>
    </source>
</evidence>
<feature type="compositionally biased region" description="Polar residues" evidence="4">
    <location>
        <begin position="405"/>
        <end position="440"/>
    </location>
</feature>
<feature type="compositionally biased region" description="Polar residues" evidence="4">
    <location>
        <begin position="470"/>
        <end position="482"/>
    </location>
</feature>
<dbReference type="SUPFAM" id="SSF48403">
    <property type="entry name" value="Ankyrin repeat"/>
    <property type="match status" value="1"/>
</dbReference>
<accession>A0A409YW47</accession>
<dbReference type="EMBL" id="NHYE01000160">
    <property type="protein sequence ID" value="PPR07198.1"/>
    <property type="molecule type" value="Genomic_DNA"/>
</dbReference>
<evidence type="ECO:0000256" key="2">
    <source>
        <dbReference type="ARBA" id="ARBA00023043"/>
    </source>
</evidence>
<feature type="compositionally biased region" description="Low complexity" evidence="4">
    <location>
        <begin position="253"/>
        <end position="271"/>
    </location>
</feature>
<protein>
    <submittedName>
        <fullName evidence="5">Uncharacterized protein</fullName>
    </submittedName>
</protein>
<comment type="caution">
    <text evidence="5">The sequence shown here is derived from an EMBL/GenBank/DDBJ whole genome shotgun (WGS) entry which is preliminary data.</text>
</comment>
<gene>
    <name evidence="5" type="ORF">CVT26_012631</name>
</gene>
<feature type="region of interest" description="Disordered" evidence="4">
    <location>
        <begin position="354"/>
        <end position="534"/>
    </location>
</feature>
<keyword evidence="1" id="KW-0677">Repeat</keyword>
<dbReference type="OrthoDB" id="341259at2759"/>
<feature type="compositionally biased region" description="Low complexity" evidence="4">
    <location>
        <begin position="279"/>
        <end position="295"/>
    </location>
</feature>
<feature type="compositionally biased region" description="Low complexity" evidence="4">
    <location>
        <begin position="311"/>
        <end position="330"/>
    </location>
</feature>
<feature type="region of interest" description="Disordered" evidence="4">
    <location>
        <begin position="230"/>
        <end position="340"/>
    </location>
</feature>
<dbReference type="InterPro" id="IPR002110">
    <property type="entry name" value="Ankyrin_rpt"/>
</dbReference>
<reference evidence="5 6" key="1">
    <citation type="journal article" date="2018" name="Evol. Lett.">
        <title>Horizontal gene cluster transfer increased hallucinogenic mushroom diversity.</title>
        <authorList>
            <person name="Reynolds H.T."/>
            <person name="Vijayakumar V."/>
            <person name="Gluck-Thaler E."/>
            <person name="Korotkin H.B."/>
            <person name="Matheny P.B."/>
            <person name="Slot J.C."/>
        </authorList>
    </citation>
    <scope>NUCLEOTIDE SEQUENCE [LARGE SCALE GENOMIC DNA]</scope>
    <source>
        <strain evidence="5 6">SRW20</strain>
    </source>
</reference>
<evidence type="ECO:0000256" key="1">
    <source>
        <dbReference type="ARBA" id="ARBA00022737"/>
    </source>
</evidence>
<dbReference type="PANTHER" id="PTHR24171">
    <property type="entry name" value="ANKYRIN REPEAT DOMAIN-CONTAINING PROTEIN 39-RELATED"/>
    <property type="match status" value="1"/>
</dbReference>